<evidence type="ECO:0000313" key="4">
    <source>
        <dbReference type="EMBL" id="CAF1617764.1"/>
    </source>
</evidence>
<dbReference type="EMBL" id="CAJNOM010001740">
    <property type="protein sequence ID" value="CAF1617764.1"/>
    <property type="molecule type" value="Genomic_DNA"/>
</dbReference>
<dbReference type="NCBIfam" id="TIGR02452">
    <property type="entry name" value="TIGR02452 family protein"/>
    <property type="match status" value="1"/>
</dbReference>
<name>A0A816C4N8_9BILA</name>
<dbReference type="InterPro" id="IPR019261">
    <property type="entry name" value="PARG_cat_microbial"/>
</dbReference>
<feature type="compositionally biased region" description="Low complexity" evidence="1">
    <location>
        <begin position="267"/>
        <end position="277"/>
    </location>
</feature>
<feature type="domain" description="Microbial-type PARG catalytic" evidence="2">
    <location>
        <begin position="25"/>
        <end position="131"/>
    </location>
</feature>
<dbReference type="Gene3D" id="3.40.220.10">
    <property type="entry name" value="Leucine Aminopeptidase, subunit E, domain 1"/>
    <property type="match status" value="1"/>
</dbReference>
<reference evidence="4" key="1">
    <citation type="submission" date="2021-02" db="EMBL/GenBank/DDBJ databases">
        <authorList>
            <person name="Nowell W R."/>
        </authorList>
    </citation>
    <scope>NUCLEOTIDE SEQUENCE</scope>
</reference>
<accession>A0A816C4N8</accession>
<comment type="caution">
    <text evidence="4">The sequence shown here is derived from an EMBL/GenBank/DDBJ whole genome shotgun (WGS) entry which is preliminary data.</text>
</comment>
<dbReference type="EMBL" id="CAJNOI010001415">
    <property type="protein sequence ID" value="CAF1411757.1"/>
    <property type="molecule type" value="Genomic_DNA"/>
</dbReference>
<sequence length="287" mass="32900">MRPIDSSILYTEDALENIKEEIPTSFTNVTSSPTKFEVRLCTTLQAAQSLVTEMDEDRIGILNFASAKNPGGGFLRGSSAQEESLARSSSLYLSISQNRFFNEFYGYHRRNKNGIYTHRIIYSPRVIVLKDDNGKLLSSPYHVGIVTVAAPNASIVQDSEAIRYAMKERIKRLLYVFEINQHDTLVLGAFGCGVFKNNPLEVAFIFRQHLESSEFKNSFKRIIFAILNPEMYRVFQRVFTATDLTVIQQEIEEIYLNNGDNQYQQYKNDQKKNNSNYHNQEDDGDDN</sequence>
<dbReference type="SUPFAM" id="SSF52949">
    <property type="entry name" value="Macro domain-like"/>
    <property type="match status" value="1"/>
</dbReference>
<evidence type="ECO:0000256" key="1">
    <source>
        <dbReference type="SAM" id="MobiDB-lite"/>
    </source>
</evidence>
<proteinExistence type="predicted"/>
<protein>
    <recommendedName>
        <fullName evidence="2">Microbial-type PARG catalytic domain-containing protein</fullName>
    </recommendedName>
</protein>
<evidence type="ECO:0000259" key="2">
    <source>
        <dbReference type="Pfam" id="PF10021"/>
    </source>
</evidence>
<dbReference type="PANTHER" id="PTHR35596">
    <property type="entry name" value="DUF2263 DOMAIN-CONTAINING PROTEIN"/>
    <property type="match status" value="1"/>
</dbReference>
<feature type="region of interest" description="Disordered" evidence="1">
    <location>
        <begin position="267"/>
        <end position="287"/>
    </location>
</feature>
<dbReference type="Proteomes" id="UP000663877">
    <property type="component" value="Unassembled WGS sequence"/>
</dbReference>
<dbReference type="OrthoDB" id="10045354at2759"/>
<dbReference type="PANTHER" id="PTHR35596:SF1">
    <property type="entry name" value="MICROBIAL-TYPE PARG CATALYTIC DOMAIN-CONTAINING PROTEIN"/>
    <property type="match status" value="1"/>
</dbReference>
<dbReference type="InterPro" id="IPR012664">
    <property type="entry name" value="CHP02452"/>
</dbReference>
<keyword evidence="5" id="KW-1185">Reference proteome</keyword>
<dbReference type="AlphaFoldDB" id="A0A816C4N8"/>
<dbReference type="Pfam" id="PF10021">
    <property type="entry name" value="PARG_cat_microb"/>
    <property type="match status" value="1"/>
</dbReference>
<dbReference type="Proteomes" id="UP000663832">
    <property type="component" value="Unassembled WGS sequence"/>
</dbReference>
<gene>
    <name evidence="3" type="ORF">BJG266_LOCUS38244</name>
    <name evidence="4" type="ORF">QVE165_LOCUS55117</name>
</gene>
<evidence type="ECO:0000313" key="3">
    <source>
        <dbReference type="EMBL" id="CAF1411757.1"/>
    </source>
</evidence>
<evidence type="ECO:0000313" key="5">
    <source>
        <dbReference type="Proteomes" id="UP000663832"/>
    </source>
</evidence>
<dbReference type="InterPro" id="IPR043472">
    <property type="entry name" value="Macro_dom-like"/>
</dbReference>
<organism evidence="4 5">
    <name type="scientific">Adineta steineri</name>
    <dbReference type="NCBI Taxonomy" id="433720"/>
    <lineage>
        <taxon>Eukaryota</taxon>
        <taxon>Metazoa</taxon>
        <taxon>Spiralia</taxon>
        <taxon>Gnathifera</taxon>
        <taxon>Rotifera</taxon>
        <taxon>Eurotatoria</taxon>
        <taxon>Bdelloidea</taxon>
        <taxon>Adinetida</taxon>
        <taxon>Adinetidae</taxon>
        <taxon>Adineta</taxon>
    </lineage>
</organism>